<sequence>MHDDSDQRHADISGRAGAKPGGPEHRLEHEGGRRLSIGTGDHQPGSGRFDGPQPPGELQFAPYRDPSRERLPDDRARRWKTGRHDEDVAFGEVSGEAQLDLDPDDIEDLGAFAQGGRVIGVDEHDPCTELSERVSAREPGDSNPRDDSAHRRPVGGAVQ</sequence>
<proteinExistence type="predicted"/>
<feature type="compositionally biased region" description="Basic and acidic residues" evidence="1">
    <location>
        <begin position="65"/>
        <end position="85"/>
    </location>
</feature>
<evidence type="ECO:0000313" key="2">
    <source>
        <dbReference type="EMBL" id="CAB4916829.1"/>
    </source>
</evidence>
<name>A0A6J7HMH8_9ZZZZ</name>
<feature type="region of interest" description="Disordered" evidence="1">
    <location>
        <begin position="1"/>
        <end position="85"/>
    </location>
</feature>
<gene>
    <name evidence="2" type="ORF">UFOPK3720_00013</name>
</gene>
<reference evidence="2" key="1">
    <citation type="submission" date="2020-05" db="EMBL/GenBank/DDBJ databases">
        <authorList>
            <person name="Chiriac C."/>
            <person name="Salcher M."/>
            <person name="Ghai R."/>
            <person name="Kavagutti S V."/>
        </authorList>
    </citation>
    <scope>NUCLEOTIDE SEQUENCE</scope>
</reference>
<dbReference type="EMBL" id="CAFBNB010000002">
    <property type="protein sequence ID" value="CAB4916829.1"/>
    <property type="molecule type" value="Genomic_DNA"/>
</dbReference>
<dbReference type="AlphaFoldDB" id="A0A6J7HMH8"/>
<accession>A0A6J7HMH8</accession>
<protein>
    <submittedName>
        <fullName evidence="2">Unannotated protein</fullName>
    </submittedName>
</protein>
<organism evidence="2">
    <name type="scientific">freshwater metagenome</name>
    <dbReference type="NCBI Taxonomy" id="449393"/>
    <lineage>
        <taxon>unclassified sequences</taxon>
        <taxon>metagenomes</taxon>
        <taxon>ecological metagenomes</taxon>
    </lineage>
</organism>
<feature type="compositionally biased region" description="Basic and acidic residues" evidence="1">
    <location>
        <begin position="22"/>
        <end position="33"/>
    </location>
</feature>
<feature type="compositionally biased region" description="Basic and acidic residues" evidence="1">
    <location>
        <begin position="131"/>
        <end position="150"/>
    </location>
</feature>
<evidence type="ECO:0000256" key="1">
    <source>
        <dbReference type="SAM" id="MobiDB-lite"/>
    </source>
</evidence>
<feature type="region of interest" description="Disordered" evidence="1">
    <location>
        <begin position="131"/>
        <end position="159"/>
    </location>
</feature>
<feature type="compositionally biased region" description="Basic and acidic residues" evidence="1">
    <location>
        <begin position="1"/>
        <end position="12"/>
    </location>
</feature>